<dbReference type="EMBL" id="CP023693">
    <property type="protein sequence ID" value="QEV36543.1"/>
    <property type="molecule type" value="Genomic_DNA"/>
</dbReference>
<evidence type="ECO:0000313" key="3">
    <source>
        <dbReference type="Proteomes" id="UP000326029"/>
    </source>
</evidence>
<name>A0ABX6BQS1_9ACTN</name>
<reference evidence="2 3" key="1">
    <citation type="submission" date="2017-09" db="EMBL/GenBank/DDBJ databases">
        <authorList>
            <person name="Lee N."/>
            <person name="Cho B.-K."/>
        </authorList>
    </citation>
    <scope>NUCLEOTIDE SEQUENCE [LARGE SCALE GENOMIC DNA]</scope>
    <source>
        <strain evidence="2 3">ATCC 19740</strain>
    </source>
</reference>
<evidence type="ECO:0000256" key="1">
    <source>
        <dbReference type="SAM" id="MobiDB-lite"/>
    </source>
</evidence>
<feature type="region of interest" description="Disordered" evidence="1">
    <location>
        <begin position="88"/>
        <end position="114"/>
    </location>
</feature>
<sequence length="114" mass="12901">MAALDNPDGHALYRAQEARAEAEDKQRRAAQREAQRPVCSRCGRKFSDERWEEITVHRTAVRAGDRSVCGPCRADDVAHQEADAETVRLQAATPPEPEDSPEPERGRGWFCWRT</sequence>
<dbReference type="Proteomes" id="UP000326029">
    <property type="component" value="Chromosome"/>
</dbReference>
<proteinExistence type="predicted"/>
<evidence type="ECO:0000313" key="2">
    <source>
        <dbReference type="EMBL" id="QEV36543.1"/>
    </source>
</evidence>
<accession>A0ABX6BQS1</accession>
<evidence type="ECO:0008006" key="4">
    <source>
        <dbReference type="Google" id="ProtNLM"/>
    </source>
</evidence>
<feature type="region of interest" description="Disordered" evidence="1">
    <location>
        <begin position="1"/>
        <end position="35"/>
    </location>
</feature>
<gene>
    <name evidence="2" type="ORF">CP977_00265</name>
</gene>
<protein>
    <recommendedName>
        <fullName evidence="4">HNH endonuclease</fullName>
    </recommendedName>
</protein>
<organism evidence="2 3">
    <name type="scientific">Streptomyces cinereoruber</name>
    <dbReference type="NCBI Taxonomy" id="67260"/>
    <lineage>
        <taxon>Bacteria</taxon>
        <taxon>Bacillati</taxon>
        <taxon>Actinomycetota</taxon>
        <taxon>Actinomycetes</taxon>
        <taxon>Kitasatosporales</taxon>
        <taxon>Streptomycetaceae</taxon>
        <taxon>Streptomyces</taxon>
    </lineage>
</organism>
<feature type="compositionally biased region" description="Basic and acidic residues" evidence="1">
    <location>
        <begin position="16"/>
        <end position="35"/>
    </location>
</feature>
<keyword evidence="3" id="KW-1185">Reference proteome</keyword>